<name>A0A8J7P9A9_9BACT</name>
<feature type="domain" description="SLH" evidence="3">
    <location>
        <begin position="28"/>
        <end position="91"/>
    </location>
</feature>
<feature type="signal peptide" evidence="2">
    <location>
        <begin position="1"/>
        <end position="22"/>
    </location>
</feature>
<comment type="caution">
    <text evidence="4">The sequence shown here is derived from an EMBL/GenBank/DDBJ whole genome shotgun (WGS) entry which is preliminary data.</text>
</comment>
<dbReference type="PROSITE" id="PS51272">
    <property type="entry name" value="SLH"/>
    <property type="match status" value="3"/>
</dbReference>
<feature type="domain" description="SLH" evidence="3">
    <location>
        <begin position="156"/>
        <end position="220"/>
    </location>
</feature>
<evidence type="ECO:0000256" key="1">
    <source>
        <dbReference type="SAM" id="MobiDB-lite"/>
    </source>
</evidence>
<dbReference type="AlphaFoldDB" id="A0A8J7P9A9"/>
<evidence type="ECO:0000313" key="4">
    <source>
        <dbReference type="EMBL" id="MBN8661381.1"/>
    </source>
</evidence>
<evidence type="ECO:0000313" key="5">
    <source>
        <dbReference type="Proteomes" id="UP000664277"/>
    </source>
</evidence>
<reference evidence="4" key="1">
    <citation type="submission" date="2021-02" db="EMBL/GenBank/DDBJ databases">
        <title>Genome-Resolved Metagenomics of a Microbial Community Performing Photosynthetic Biological Nutrient Removal.</title>
        <authorList>
            <person name="Mcdaniel E.A."/>
        </authorList>
    </citation>
    <scope>NUCLEOTIDE SEQUENCE</scope>
    <source>
        <strain evidence="4">UWPOB_OBS1</strain>
    </source>
</reference>
<feature type="compositionally biased region" description="Low complexity" evidence="1">
    <location>
        <begin position="286"/>
        <end position="328"/>
    </location>
</feature>
<dbReference type="InterPro" id="IPR001119">
    <property type="entry name" value="SLH_dom"/>
</dbReference>
<feature type="compositionally biased region" description="Low complexity" evidence="1">
    <location>
        <begin position="533"/>
        <end position="588"/>
    </location>
</feature>
<feature type="chain" id="PRO_5035300686" evidence="2">
    <location>
        <begin position="23"/>
        <end position="588"/>
    </location>
</feature>
<accession>A0A8J7P9A9</accession>
<feature type="compositionally biased region" description="Polar residues" evidence="1">
    <location>
        <begin position="234"/>
        <end position="257"/>
    </location>
</feature>
<dbReference type="Pfam" id="PF00395">
    <property type="entry name" value="SLH"/>
    <property type="match status" value="2"/>
</dbReference>
<dbReference type="PANTHER" id="PTHR43308">
    <property type="entry name" value="OUTER MEMBRANE PROTEIN ALPHA-RELATED"/>
    <property type="match status" value="1"/>
</dbReference>
<feature type="compositionally biased region" description="Polar residues" evidence="1">
    <location>
        <begin position="265"/>
        <end position="285"/>
    </location>
</feature>
<dbReference type="Gene3D" id="2.40.128.260">
    <property type="entry name" value="Type IV secretion system, VirB10/TraB/TrbI"/>
    <property type="match status" value="1"/>
</dbReference>
<organism evidence="4 5">
    <name type="scientific">Candidatus Obscuribacter phosphatis</name>
    <dbReference type="NCBI Taxonomy" id="1906157"/>
    <lineage>
        <taxon>Bacteria</taxon>
        <taxon>Bacillati</taxon>
        <taxon>Candidatus Melainabacteria</taxon>
        <taxon>Candidatus Obscuribacterales</taxon>
        <taxon>Candidatus Obscuribacteraceae</taxon>
        <taxon>Candidatus Obscuribacter</taxon>
    </lineage>
</organism>
<dbReference type="Proteomes" id="UP000664277">
    <property type="component" value="Unassembled WGS sequence"/>
</dbReference>
<feature type="region of interest" description="Disordered" evidence="1">
    <location>
        <begin position="228"/>
        <end position="328"/>
    </location>
</feature>
<evidence type="ECO:0000256" key="2">
    <source>
        <dbReference type="SAM" id="SignalP"/>
    </source>
</evidence>
<feature type="domain" description="SLH" evidence="3">
    <location>
        <begin position="92"/>
        <end position="152"/>
    </location>
</feature>
<keyword evidence="2" id="KW-0732">Signal</keyword>
<dbReference type="PANTHER" id="PTHR43308:SF5">
    <property type="entry name" value="S-LAYER PROTEIN _ PEPTIDOGLYCAN ENDO-BETA-N-ACETYLGLUCOSAMINIDASE"/>
    <property type="match status" value="1"/>
</dbReference>
<proteinExistence type="predicted"/>
<dbReference type="EMBL" id="JAFLCK010000019">
    <property type="protein sequence ID" value="MBN8661381.1"/>
    <property type="molecule type" value="Genomic_DNA"/>
</dbReference>
<sequence length="588" mass="61741">MKIKPKALALACTCLLTQISWGIGLEAALAARFIDLSGNWTEKYVNTLSDAGVIPAESDGKFRPQDPITRAQLALWLVKTLNIENQTVNGPPSFPDVSPSSTEYKAIEICKQNNFMTGYPDGFRPKQTMQRGEMISVIARSLGAATPDDGTIAKALAGFSDKATIPNWARSGIAQAKIAGILVSADNNATAKAVAVATRGDAAAILAKLSDYKSDQAVKQALNYQGMDGATRTPAGNSQAVPSTSAPPGSYTNNSPYNGAGFPNSPYNNIAQAQGGPNFQGQIQHQNYTPPNQGYPQPGQPEQFSSQPPPQFYQGQPQYGGYQQQQQPLSGRVVMVGAGTQLPGTLRNSLDSGSTQVGEPVEATLSAPVYSGGVEVIPAGSRVLGSVTNVVSSRRFRFGANGRIDMRFNMVETPDGRRFPLSASVNDTQLKLVGGSTAGRVGKGALTTAVGAGSGAALGTALGAIVGATSNGQVGRATGMGAVFGTAIGGGLGLVGAGVRKGSEVIIKAGTPMPIQLDESMQVTTGGGGAPMGGQFQPQYQQPPYQQPQYQQPQYQQPQYQQPQYQQPQYQQPPYQQSPNYSNNPYNQ</sequence>
<gene>
    <name evidence="4" type="ORF">J0M35_13530</name>
</gene>
<dbReference type="InterPro" id="IPR042217">
    <property type="entry name" value="T4SS_VirB10/TrbI"/>
</dbReference>
<evidence type="ECO:0000259" key="3">
    <source>
        <dbReference type="PROSITE" id="PS51272"/>
    </source>
</evidence>
<protein>
    <submittedName>
        <fullName evidence="4">S-layer homology domain-containing protein</fullName>
    </submittedName>
</protein>
<dbReference type="InterPro" id="IPR051465">
    <property type="entry name" value="Cell_Envelope_Struct_Comp"/>
</dbReference>
<feature type="region of interest" description="Disordered" evidence="1">
    <location>
        <begin position="521"/>
        <end position="588"/>
    </location>
</feature>